<feature type="compositionally biased region" description="Acidic residues" evidence="1">
    <location>
        <begin position="644"/>
        <end position="656"/>
    </location>
</feature>
<dbReference type="Proteomes" id="UP001390339">
    <property type="component" value="Unassembled WGS sequence"/>
</dbReference>
<feature type="compositionally biased region" description="Basic and acidic residues" evidence="1">
    <location>
        <begin position="866"/>
        <end position="876"/>
    </location>
</feature>
<feature type="compositionally biased region" description="Polar residues" evidence="1">
    <location>
        <begin position="721"/>
        <end position="740"/>
    </location>
</feature>
<gene>
    <name evidence="2" type="ORF">PGQ11_004210</name>
</gene>
<reference evidence="2 3" key="1">
    <citation type="journal article" date="2024" name="IMA Fungus">
        <title>Apiospora arundinis, a panoply of carbohydrate-active enzymes and secondary metabolites.</title>
        <authorList>
            <person name="Sorensen T."/>
            <person name="Petersen C."/>
            <person name="Muurmann A.T."/>
            <person name="Christiansen J.V."/>
            <person name="Brundto M.L."/>
            <person name="Overgaard C.K."/>
            <person name="Boysen A.T."/>
            <person name="Wollenberg R.D."/>
            <person name="Larsen T.O."/>
            <person name="Sorensen J.L."/>
            <person name="Nielsen K.L."/>
            <person name="Sondergaard T.E."/>
        </authorList>
    </citation>
    <scope>NUCLEOTIDE SEQUENCE [LARGE SCALE GENOMIC DNA]</scope>
    <source>
        <strain evidence="2 3">AAU 773</strain>
    </source>
</reference>
<feature type="compositionally biased region" description="Polar residues" evidence="1">
    <location>
        <begin position="448"/>
        <end position="457"/>
    </location>
</feature>
<feature type="region of interest" description="Disordered" evidence="1">
    <location>
        <begin position="228"/>
        <end position="465"/>
    </location>
</feature>
<evidence type="ECO:0000313" key="3">
    <source>
        <dbReference type="Proteomes" id="UP001390339"/>
    </source>
</evidence>
<comment type="caution">
    <text evidence="2">The sequence shown here is derived from an EMBL/GenBank/DDBJ whole genome shotgun (WGS) entry which is preliminary data.</text>
</comment>
<feature type="region of interest" description="Disordered" evidence="1">
    <location>
        <begin position="484"/>
        <end position="668"/>
    </location>
</feature>
<feature type="compositionally biased region" description="Acidic residues" evidence="1">
    <location>
        <begin position="706"/>
        <end position="716"/>
    </location>
</feature>
<feature type="region of interest" description="Disordered" evidence="1">
    <location>
        <begin position="768"/>
        <end position="797"/>
    </location>
</feature>
<sequence length="918" mass="103663">MDHTSRTGCYYTTVGNYHDLSSRPHIAIEPIKGCHPKGVVPDSIAVERVVLERAVQAEIDEINESRRKNDWLGSHYVWNSREKAWTRRPLYNGPTPMPRKIVKDKGAHLQKVKSDNPLNKREAMRPHPVRRVRTHEHPLHHRREHRDGHGLHHPTDAQAKHTRGHPTQAHGHRALHNHHRANQDKCGMEGQQHQHTHHHRDDKQGVAQQEWLPIQALNEDHPLDVFSEMFSDDEDNPAPRMSHRKSPQRKPVESRRPAHSPVLARIHSSKGKLVRQHAPPPHPRPQRPALYRTETYLENLPKRDAKQKTHHHTKQVIEKYARGLPPPPHPHRQGVRGIGGNHPTTTHHQKRRAGKAGDGKQSDSHVSIPGDQEASHPEPTPNAHPHVEDMQLLNPGGHPSTRGNAKTRVRRRTTFIIGPEHHSTPSDSSTPHSASIARKSVEDEANHTKPQQQSIAGHSQEAEEHLDLKERLRREIMAEDNENAVHSSFDDDDNEATPRPQPPAQQHRHFVSCPSIQSRLGQPQQPSAAGHGEEEEEDEPVDLKERLRRAIMAEDNEEAVCSASDHDDDDEEGMSGDGDIPRSRSASPASPPGRQQAVPSPSDRSIVSSPHRPSAASQEGGPADVEEQLRRAIMAEDNQVAICSDEDGESEVDDDETPKALPPPALRQHQEMVADLSSQFKARKQEAVRERLLRLIATKGRKMDDTIQEEEEEEEAPAPSSMDTRQSTPPSCASTGSKPSSLLTQSFMAQRAAAAAAAAVVDDVGNNAPYCPPVQQHHQQQQEREQHDDPQHPLGPEEPLMVTIELRKREVERWGTQVITRAVYKDDVPEHLRAQNKANLESQLVMRKLVENGHRTALKIQRIREEDVKNKPTTKEGRKKQGRAGRMEKKERPDYVLDYRYDHVSEQPMPNCGSRYIW</sequence>
<keyword evidence="3" id="KW-1185">Reference proteome</keyword>
<proteinExistence type="predicted"/>
<feature type="compositionally biased region" description="Polar residues" evidence="1">
    <location>
        <begin position="597"/>
        <end position="608"/>
    </location>
</feature>
<feature type="compositionally biased region" description="Polar residues" evidence="1">
    <location>
        <begin position="514"/>
        <end position="527"/>
    </location>
</feature>
<feature type="compositionally biased region" description="Basic and acidic residues" evidence="1">
    <location>
        <begin position="145"/>
        <end position="159"/>
    </location>
</feature>
<name>A0ABR2J7M7_9PEZI</name>
<evidence type="ECO:0000256" key="1">
    <source>
        <dbReference type="SAM" id="MobiDB-lite"/>
    </source>
</evidence>
<feature type="compositionally biased region" description="Low complexity" evidence="1">
    <location>
        <begin position="425"/>
        <end position="435"/>
    </location>
</feature>
<accession>A0ABR2J7M7</accession>
<protein>
    <submittedName>
        <fullName evidence="2">Uncharacterized protein</fullName>
    </submittedName>
</protein>
<feature type="region of interest" description="Disordered" evidence="1">
    <location>
        <begin position="866"/>
        <end position="891"/>
    </location>
</feature>
<feature type="region of interest" description="Disordered" evidence="1">
    <location>
        <begin position="133"/>
        <end position="205"/>
    </location>
</feature>
<feature type="compositionally biased region" description="Basic and acidic residues" evidence="1">
    <location>
        <begin position="780"/>
        <end position="791"/>
    </location>
</feature>
<feature type="compositionally biased region" description="Basic residues" evidence="1">
    <location>
        <begin position="160"/>
        <end position="180"/>
    </location>
</feature>
<evidence type="ECO:0000313" key="2">
    <source>
        <dbReference type="EMBL" id="KAK8873696.1"/>
    </source>
</evidence>
<feature type="compositionally biased region" description="Basic residues" evidence="1">
    <location>
        <begin position="133"/>
        <end position="144"/>
    </location>
</feature>
<organism evidence="2 3">
    <name type="scientific">Apiospora arundinis</name>
    <dbReference type="NCBI Taxonomy" id="335852"/>
    <lineage>
        <taxon>Eukaryota</taxon>
        <taxon>Fungi</taxon>
        <taxon>Dikarya</taxon>
        <taxon>Ascomycota</taxon>
        <taxon>Pezizomycotina</taxon>
        <taxon>Sordariomycetes</taxon>
        <taxon>Xylariomycetidae</taxon>
        <taxon>Amphisphaeriales</taxon>
        <taxon>Apiosporaceae</taxon>
        <taxon>Apiospora</taxon>
    </lineage>
</organism>
<feature type="compositionally biased region" description="Basic residues" evidence="1">
    <location>
        <begin position="345"/>
        <end position="354"/>
    </location>
</feature>
<dbReference type="EMBL" id="JAPCWZ010000003">
    <property type="protein sequence ID" value="KAK8873696.1"/>
    <property type="molecule type" value="Genomic_DNA"/>
</dbReference>
<feature type="region of interest" description="Disordered" evidence="1">
    <location>
        <begin position="697"/>
        <end position="740"/>
    </location>
</feature>